<dbReference type="PANTHER" id="PTHR30055:SF234">
    <property type="entry name" value="HTH-TYPE TRANSCRIPTIONAL REGULATOR BETI"/>
    <property type="match status" value="1"/>
</dbReference>
<keyword evidence="7" id="KW-1185">Reference proteome</keyword>
<dbReference type="Proteomes" id="UP001500621">
    <property type="component" value="Unassembled WGS sequence"/>
</dbReference>
<dbReference type="InterPro" id="IPR009057">
    <property type="entry name" value="Homeodomain-like_sf"/>
</dbReference>
<comment type="caution">
    <text evidence="6">The sequence shown here is derived from an EMBL/GenBank/DDBJ whole genome shotgun (WGS) entry which is preliminary data.</text>
</comment>
<gene>
    <name evidence="6" type="ORF">GCM10023226_36600</name>
</gene>
<dbReference type="Pfam" id="PF00440">
    <property type="entry name" value="TetR_N"/>
    <property type="match status" value="1"/>
</dbReference>
<organism evidence="6 7">
    <name type="scientific">Nocardioides nanhaiensis</name>
    <dbReference type="NCBI Taxonomy" id="1476871"/>
    <lineage>
        <taxon>Bacteria</taxon>
        <taxon>Bacillati</taxon>
        <taxon>Actinomycetota</taxon>
        <taxon>Actinomycetes</taxon>
        <taxon>Propionibacteriales</taxon>
        <taxon>Nocardioidaceae</taxon>
        <taxon>Nocardioides</taxon>
    </lineage>
</organism>
<feature type="domain" description="HTH tetR-type" evidence="5">
    <location>
        <begin position="3"/>
        <end position="63"/>
    </location>
</feature>
<dbReference type="SUPFAM" id="SSF46689">
    <property type="entry name" value="Homeodomain-like"/>
    <property type="match status" value="1"/>
</dbReference>
<dbReference type="PANTHER" id="PTHR30055">
    <property type="entry name" value="HTH-TYPE TRANSCRIPTIONAL REGULATOR RUTR"/>
    <property type="match status" value="1"/>
</dbReference>
<proteinExistence type="predicted"/>
<dbReference type="RefSeq" id="WP_345268600.1">
    <property type="nucleotide sequence ID" value="NZ_BAABIM010000004.1"/>
</dbReference>
<dbReference type="EMBL" id="BAABIM010000004">
    <property type="protein sequence ID" value="GAA4694951.1"/>
    <property type="molecule type" value="Genomic_DNA"/>
</dbReference>
<evidence type="ECO:0000259" key="5">
    <source>
        <dbReference type="PROSITE" id="PS50977"/>
    </source>
</evidence>
<accession>A0ABP8WWI8</accession>
<evidence type="ECO:0000313" key="7">
    <source>
        <dbReference type="Proteomes" id="UP001500621"/>
    </source>
</evidence>
<protein>
    <submittedName>
        <fullName evidence="6">Helix-turn-helix domain-containing protein</fullName>
    </submittedName>
</protein>
<dbReference type="Gene3D" id="1.10.357.10">
    <property type="entry name" value="Tetracycline Repressor, domain 2"/>
    <property type="match status" value="1"/>
</dbReference>
<dbReference type="PROSITE" id="PS50977">
    <property type="entry name" value="HTH_TETR_2"/>
    <property type="match status" value="1"/>
</dbReference>
<keyword evidence="3" id="KW-0804">Transcription</keyword>
<evidence type="ECO:0000256" key="2">
    <source>
        <dbReference type="ARBA" id="ARBA00023125"/>
    </source>
</evidence>
<name>A0ABP8WWI8_9ACTN</name>
<reference evidence="7" key="1">
    <citation type="journal article" date="2019" name="Int. J. Syst. Evol. Microbiol.">
        <title>The Global Catalogue of Microorganisms (GCM) 10K type strain sequencing project: providing services to taxonomists for standard genome sequencing and annotation.</title>
        <authorList>
            <consortium name="The Broad Institute Genomics Platform"/>
            <consortium name="The Broad Institute Genome Sequencing Center for Infectious Disease"/>
            <person name="Wu L."/>
            <person name="Ma J."/>
        </authorList>
    </citation>
    <scope>NUCLEOTIDE SEQUENCE [LARGE SCALE GENOMIC DNA]</scope>
    <source>
        <strain evidence="7">JCM 18127</strain>
    </source>
</reference>
<evidence type="ECO:0000256" key="1">
    <source>
        <dbReference type="ARBA" id="ARBA00023015"/>
    </source>
</evidence>
<evidence type="ECO:0000313" key="6">
    <source>
        <dbReference type="EMBL" id="GAA4694951.1"/>
    </source>
</evidence>
<dbReference type="PRINTS" id="PR00455">
    <property type="entry name" value="HTHTETR"/>
</dbReference>
<sequence>MTAPAPDPLLEAARGVFEQFGVRRATMEDVARAAGVSRSTLYRAHPTKEALLLAVVERETAAFFDHLEEAAADLPPGEAVVECFVRGIALMREIPVLGRLAQTEPEVVTGMPGRGSLVLRFTERVAATLRRAGATMPDDELLEVAELLLRLASTYLLDPTGRLDVTDERAVRAYAARFLAVLVH</sequence>
<dbReference type="InterPro" id="IPR001647">
    <property type="entry name" value="HTH_TetR"/>
</dbReference>
<feature type="DNA-binding region" description="H-T-H motif" evidence="4">
    <location>
        <begin position="26"/>
        <end position="45"/>
    </location>
</feature>
<dbReference type="InterPro" id="IPR050109">
    <property type="entry name" value="HTH-type_TetR-like_transc_reg"/>
</dbReference>
<keyword evidence="1" id="KW-0805">Transcription regulation</keyword>
<evidence type="ECO:0000256" key="4">
    <source>
        <dbReference type="PROSITE-ProRule" id="PRU00335"/>
    </source>
</evidence>
<keyword evidence="2 4" id="KW-0238">DNA-binding</keyword>
<evidence type="ECO:0000256" key="3">
    <source>
        <dbReference type="ARBA" id="ARBA00023163"/>
    </source>
</evidence>